<comment type="caution">
    <text evidence="1">The sequence shown here is derived from an EMBL/GenBank/DDBJ whole genome shotgun (WGS) entry which is preliminary data.</text>
</comment>
<name>A0ABP3RI92_9ACTN</name>
<protein>
    <recommendedName>
        <fullName evidence="3">ATPase AAA-type core domain-containing protein</fullName>
    </recommendedName>
</protein>
<gene>
    <name evidence="1" type="ORF">GCM10009547_11050</name>
</gene>
<sequence>MSDLAPTTGAASVRLLGVTVCGPAPIGRVHVPLFEPLLALYGRNGAGKTRILTAMIAALRGEQQADSWGLVHVHVPDAEAEFVGRGPDPWRDNLARAMREHLNRLRGDVVAHFARRRDEEFEVGPSDDYAEVLDDFRSFTQAVVDEAHSPTSLRELVGAHLAAQQMLMSEFEHINDFMRFHKAVVGEITRGGHYVLRAIGTREEPRWSVYAAASEEDAACAALLEQDRALPLDDEEAGDRLRAALDDGTVLSNSGFPWRELSDISDAFISGRGFVGPGTSPELGTDVRTVPWPLWATVPVVEVATISAPLVELVTDETSAADVDRLTRDEVLRAAGGQMLASFADGGARFHPKVDPLLARLTELATKYLRAVFPDAPELVFAPGDPNDWLAGVLPSWVARFPQAGTAAPSTLPLAALSTAQRRWAALSAALAVSVAGSEALPVVFLCDEPEAGLHRRAESALPDALVRISAESGLRMAVATHSPAMLDPQRVALMHVTRLASGAATARGMDFALREELERDTMREDLGLTPADLLQMVRCFVIVEGKHDEVVLGSLLAPDLDSWSVIYPVGGAKQMQSLATAGLIWDFTDAAIVLVLDNIARAAIQPVWDKAQAAIARGGTESAIRALVPLGKMPGAEARWLQNLLTRAIRARRAHRIKLETLSAPDVICYLPADEFVPGSTWDELLAEWRAAFEGREATNLKAFLTQRHGVQFTTNQIARIAASAKPDAELQALGARIRELGTQGSWPAPTARGPRPR</sequence>
<proteinExistence type="predicted"/>
<evidence type="ECO:0000313" key="2">
    <source>
        <dbReference type="Proteomes" id="UP001500957"/>
    </source>
</evidence>
<reference evidence="2" key="1">
    <citation type="journal article" date="2019" name="Int. J. Syst. Evol. Microbiol.">
        <title>The Global Catalogue of Microorganisms (GCM) 10K type strain sequencing project: providing services to taxonomists for standard genome sequencing and annotation.</title>
        <authorList>
            <consortium name="The Broad Institute Genomics Platform"/>
            <consortium name="The Broad Institute Genome Sequencing Center for Infectious Disease"/>
            <person name="Wu L."/>
            <person name="Ma J."/>
        </authorList>
    </citation>
    <scope>NUCLEOTIDE SEQUENCE [LARGE SCALE GENOMIC DNA]</scope>
    <source>
        <strain evidence="2">JCM 10671</strain>
    </source>
</reference>
<accession>A0ABP3RI92</accession>
<dbReference type="CDD" id="cd00267">
    <property type="entry name" value="ABC_ATPase"/>
    <property type="match status" value="1"/>
</dbReference>
<dbReference type="SUPFAM" id="SSF52540">
    <property type="entry name" value="P-loop containing nucleoside triphosphate hydrolases"/>
    <property type="match status" value="1"/>
</dbReference>
<dbReference type="InterPro" id="IPR027417">
    <property type="entry name" value="P-loop_NTPase"/>
</dbReference>
<organism evidence="1 2">
    <name type="scientific">Sporichthya brevicatena</name>
    <dbReference type="NCBI Taxonomy" id="171442"/>
    <lineage>
        <taxon>Bacteria</taxon>
        <taxon>Bacillati</taxon>
        <taxon>Actinomycetota</taxon>
        <taxon>Actinomycetes</taxon>
        <taxon>Sporichthyales</taxon>
        <taxon>Sporichthyaceae</taxon>
        <taxon>Sporichthya</taxon>
    </lineage>
</organism>
<dbReference type="Gene3D" id="3.40.50.300">
    <property type="entry name" value="P-loop containing nucleotide triphosphate hydrolases"/>
    <property type="match status" value="1"/>
</dbReference>
<dbReference type="Proteomes" id="UP001500957">
    <property type="component" value="Unassembled WGS sequence"/>
</dbReference>
<evidence type="ECO:0000313" key="1">
    <source>
        <dbReference type="EMBL" id="GAA0610801.1"/>
    </source>
</evidence>
<evidence type="ECO:0008006" key="3">
    <source>
        <dbReference type="Google" id="ProtNLM"/>
    </source>
</evidence>
<dbReference type="EMBL" id="BAAAHE010000008">
    <property type="protein sequence ID" value="GAA0610801.1"/>
    <property type="molecule type" value="Genomic_DNA"/>
</dbReference>
<dbReference type="RefSeq" id="WP_344602472.1">
    <property type="nucleotide sequence ID" value="NZ_BAAAHE010000008.1"/>
</dbReference>
<keyword evidence="2" id="KW-1185">Reference proteome</keyword>